<evidence type="ECO:0000256" key="9">
    <source>
        <dbReference type="ARBA" id="ARBA00032005"/>
    </source>
</evidence>
<evidence type="ECO:0000256" key="10">
    <source>
        <dbReference type="ARBA" id="ARBA00049252"/>
    </source>
</evidence>
<feature type="binding site" evidence="14">
    <location>
        <position position="88"/>
    </location>
    <ligand>
        <name>Zn(2+)</name>
        <dbReference type="ChEBI" id="CHEBI:29105"/>
        <note>catalytic</note>
    </ligand>
</feature>
<dbReference type="InterPro" id="IPR016193">
    <property type="entry name" value="Cytidine_deaminase-like"/>
</dbReference>
<feature type="binding site" evidence="14">
    <location>
        <position position="53"/>
    </location>
    <ligand>
        <name>Zn(2+)</name>
        <dbReference type="ChEBI" id="CHEBI:29105"/>
        <note>catalytic</note>
    </ligand>
</feature>
<keyword evidence="7 15" id="KW-0378">Hydrolase</keyword>
<evidence type="ECO:0000256" key="8">
    <source>
        <dbReference type="ARBA" id="ARBA00022833"/>
    </source>
</evidence>
<dbReference type="GO" id="GO:0008270">
    <property type="term" value="F:zinc ion binding"/>
    <property type="evidence" value="ECO:0007669"/>
    <property type="project" value="UniProtKB-UniRule"/>
</dbReference>
<evidence type="ECO:0000256" key="5">
    <source>
        <dbReference type="ARBA" id="ARBA00018266"/>
    </source>
</evidence>
<dbReference type="PANTHER" id="PTHR11644:SF2">
    <property type="entry name" value="CYTIDINE DEAMINASE"/>
    <property type="match status" value="1"/>
</dbReference>
<dbReference type="Gene3D" id="3.40.140.10">
    <property type="entry name" value="Cytidine Deaminase, domain 2"/>
    <property type="match status" value="1"/>
</dbReference>
<keyword evidence="6 14" id="KW-0479">Metal-binding</keyword>
<feature type="active site" description="Proton donor" evidence="12">
    <location>
        <position position="55"/>
    </location>
</feature>
<evidence type="ECO:0000313" key="17">
    <source>
        <dbReference type="EMBL" id="MBO8425934.1"/>
    </source>
</evidence>
<organism evidence="17 18">
    <name type="scientific">Candidatus Alloenteromonas pullistercoris</name>
    <dbReference type="NCBI Taxonomy" id="2840785"/>
    <lineage>
        <taxon>Bacteria</taxon>
        <taxon>Bacillati</taxon>
        <taxon>Bacillota</taxon>
        <taxon>Bacillota incertae sedis</taxon>
        <taxon>Candidatus Alloenteromonas</taxon>
    </lineage>
</organism>
<protein>
    <recommendedName>
        <fullName evidence="5 15">Cytidine deaminase</fullName>
        <ecNumber evidence="4 15">3.5.4.5</ecNumber>
    </recommendedName>
    <alternativeName>
        <fullName evidence="9 15">Cytidine aminohydrolase</fullName>
    </alternativeName>
</protein>
<reference evidence="17" key="2">
    <citation type="journal article" date="2021" name="PeerJ">
        <title>Extensive microbial diversity within the chicken gut microbiome revealed by metagenomics and culture.</title>
        <authorList>
            <person name="Gilroy R."/>
            <person name="Ravi A."/>
            <person name="Getino M."/>
            <person name="Pursley I."/>
            <person name="Horton D.L."/>
            <person name="Alikhan N.F."/>
            <person name="Baker D."/>
            <person name="Gharbi K."/>
            <person name="Hall N."/>
            <person name="Watson M."/>
            <person name="Adriaenssens E.M."/>
            <person name="Foster-Nyarko E."/>
            <person name="Jarju S."/>
            <person name="Secka A."/>
            <person name="Antonio M."/>
            <person name="Oren A."/>
            <person name="Chaudhuri R.R."/>
            <person name="La Ragione R."/>
            <person name="Hildebrand F."/>
            <person name="Pallen M.J."/>
        </authorList>
    </citation>
    <scope>NUCLEOTIDE SEQUENCE</scope>
    <source>
        <strain evidence="17">17113</strain>
    </source>
</reference>
<feature type="domain" description="CMP/dCMP-type deaminase" evidence="16">
    <location>
        <begin position="1"/>
        <end position="130"/>
    </location>
</feature>
<dbReference type="AlphaFoldDB" id="A0A9D9DDW8"/>
<evidence type="ECO:0000256" key="6">
    <source>
        <dbReference type="ARBA" id="ARBA00022723"/>
    </source>
</evidence>
<comment type="cofactor">
    <cofactor evidence="1 14 15">
        <name>Zn(2+)</name>
        <dbReference type="ChEBI" id="CHEBI:29105"/>
    </cofactor>
</comment>
<gene>
    <name evidence="17" type="primary">cdd</name>
    <name evidence="17" type="ORF">IAC61_01255</name>
</gene>
<dbReference type="NCBIfam" id="NF004064">
    <property type="entry name" value="PRK05578.1"/>
    <property type="match status" value="1"/>
</dbReference>
<dbReference type="PANTHER" id="PTHR11644">
    <property type="entry name" value="CYTIDINE DEAMINASE"/>
    <property type="match status" value="1"/>
</dbReference>
<evidence type="ECO:0000256" key="4">
    <source>
        <dbReference type="ARBA" id="ARBA00012783"/>
    </source>
</evidence>
<accession>A0A9D9DDW8</accession>
<dbReference type="EC" id="3.5.4.5" evidence="4 15"/>
<feature type="binding site" evidence="14">
    <location>
        <position position="91"/>
    </location>
    <ligand>
        <name>Zn(2+)</name>
        <dbReference type="ChEBI" id="CHEBI:29105"/>
        <note>catalytic</note>
    </ligand>
</feature>
<evidence type="ECO:0000256" key="14">
    <source>
        <dbReference type="PIRSR" id="PIRSR606262-3"/>
    </source>
</evidence>
<dbReference type="PROSITE" id="PS51747">
    <property type="entry name" value="CYT_DCMP_DEAMINASES_2"/>
    <property type="match status" value="1"/>
</dbReference>
<dbReference type="Pfam" id="PF00383">
    <property type="entry name" value="dCMP_cyt_deam_1"/>
    <property type="match status" value="1"/>
</dbReference>
<reference evidence="17" key="1">
    <citation type="submission" date="2020-10" db="EMBL/GenBank/DDBJ databases">
        <authorList>
            <person name="Gilroy R."/>
        </authorList>
    </citation>
    <scope>NUCLEOTIDE SEQUENCE</scope>
    <source>
        <strain evidence="17">17113</strain>
    </source>
</reference>
<dbReference type="GO" id="GO:0055086">
    <property type="term" value="P:nucleobase-containing small molecule metabolic process"/>
    <property type="evidence" value="ECO:0007669"/>
    <property type="project" value="UniProtKB-ARBA"/>
</dbReference>
<dbReference type="InterPro" id="IPR006262">
    <property type="entry name" value="Cyt_deam_tetra"/>
</dbReference>
<comment type="caution">
    <text evidence="17">The sequence shown here is derived from an EMBL/GenBank/DDBJ whole genome shotgun (WGS) entry which is preliminary data.</text>
</comment>
<evidence type="ECO:0000259" key="16">
    <source>
        <dbReference type="PROSITE" id="PS51747"/>
    </source>
</evidence>
<evidence type="ECO:0000256" key="2">
    <source>
        <dbReference type="ARBA" id="ARBA00003949"/>
    </source>
</evidence>
<keyword evidence="8 14" id="KW-0862">Zinc</keyword>
<comment type="catalytic activity">
    <reaction evidence="11 15">
        <text>cytidine + H2O + H(+) = uridine + NH4(+)</text>
        <dbReference type="Rhea" id="RHEA:16069"/>
        <dbReference type="ChEBI" id="CHEBI:15377"/>
        <dbReference type="ChEBI" id="CHEBI:15378"/>
        <dbReference type="ChEBI" id="CHEBI:16704"/>
        <dbReference type="ChEBI" id="CHEBI:17562"/>
        <dbReference type="ChEBI" id="CHEBI:28938"/>
        <dbReference type="EC" id="3.5.4.5"/>
    </reaction>
</comment>
<dbReference type="InterPro" id="IPR002125">
    <property type="entry name" value="CMP_dCMP_dom"/>
</dbReference>
<sequence length="132" mass="14156">MTHDELLQIAIEARERSYSPYSGFAVGAALLCADGSFYVGANIENASYPLCMCAERNALYSAMMDGKSLEDFVALAVAADSPAPVSPCGACRQVLSELFPHDKPIILGNLKGDVKMTTIEELLPFAFDDTSL</sequence>
<comment type="similarity">
    <text evidence="3 15">Belongs to the cytidine and deoxycytidylate deaminase family.</text>
</comment>
<comment type="catalytic activity">
    <reaction evidence="10 15">
        <text>2'-deoxycytidine + H2O + H(+) = 2'-deoxyuridine + NH4(+)</text>
        <dbReference type="Rhea" id="RHEA:13433"/>
        <dbReference type="ChEBI" id="CHEBI:15377"/>
        <dbReference type="ChEBI" id="CHEBI:15378"/>
        <dbReference type="ChEBI" id="CHEBI:15698"/>
        <dbReference type="ChEBI" id="CHEBI:16450"/>
        <dbReference type="ChEBI" id="CHEBI:28938"/>
        <dbReference type="EC" id="3.5.4.5"/>
    </reaction>
</comment>
<dbReference type="Proteomes" id="UP000823634">
    <property type="component" value="Unassembled WGS sequence"/>
</dbReference>
<dbReference type="PROSITE" id="PS00903">
    <property type="entry name" value="CYT_DCMP_DEAMINASES_1"/>
    <property type="match status" value="1"/>
</dbReference>
<comment type="function">
    <text evidence="2 15">This enzyme scavenges exogenous and endogenous cytidine and 2'-deoxycytidine for UMP synthesis.</text>
</comment>
<dbReference type="GO" id="GO:0004126">
    <property type="term" value="F:cytidine deaminase activity"/>
    <property type="evidence" value="ECO:0007669"/>
    <property type="project" value="UniProtKB-UniRule"/>
</dbReference>
<dbReference type="SUPFAM" id="SSF53927">
    <property type="entry name" value="Cytidine deaminase-like"/>
    <property type="match status" value="1"/>
</dbReference>
<evidence type="ECO:0000256" key="11">
    <source>
        <dbReference type="ARBA" id="ARBA00049558"/>
    </source>
</evidence>
<dbReference type="InterPro" id="IPR050202">
    <property type="entry name" value="Cyt/Deoxycyt_deaminase"/>
</dbReference>
<evidence type="ECO:0000256" key="13">
    <source>
        <dbReference type="PIRSR" id="PIRSR606262-2"/>
    </source>
</evidence>
<evidence type="ECO:0000256" key="3">
    <source>
        <dbReference type="ARBA" id="ARBA00006576"/>
    </source>
</evidence>
<proteinExistence type="inferred from homology"/>
<dbReference type="GO" id="GO:0072527">
    <property type="term" value="P:pyrimidine-containing compound metabolic process"/>
    <property type="evidence" value="ECO:0007669"/>
    <property type="project" value="UniProtKB-ARBA"/>
</dbReference>
<dbReference type="FunFam" id="3.40.140.10:FF:000008">
    <property type="entry name" value="Cytidine deaminase"/>
    <property type="match status" value="1"/>
</dbReference>
<dbReference type="GO" id="GO:0005829">
    <property type="term" value="C:cytosol"/>
    <property type="evidence" value="ECO:0007669"/>
    <property type="project" value="TreeGrafter"/>
</dbReference>
<dbReference type="GO" id="GO:0042802">
    <property type="term" value="F:identical protein binding"/>
    <property type="evidence" value="ECO:0007669"/>
    <property type="project" value="UniProtKB-ARBA"/>
</dbReference>
<dbReference type="EMBL" id="JADINA010000009">
    <property type="protein sequence ID" value="MBO8425934.1"/>
    <property type="molecule type" value="Genomic_DNA"/>
</dbReference>
<name>A0A9D9DDW8_9FIRM</name>
<feature type="binding site" evidence="13">
    <location>
        <begin position="42"/>
        <end position="48"/>
    </location>
    <ligand>
        <name>substrate</name>
    </ligand>
</feature>
<evidence type="ECO:0000256" key="1">
    <source>
        <dbReference type="ARBA" id="ARBA00001947"/>
    </source>
</evidence>
<evidence type="ECO:0000256" key="12">
    <source>
        <dbReference type="PIRSR" id="PIRSR606262-1"/>
    </source>
</evidence>
<evidence type="ECO:0000256" key="15">
    <source>
        <dbReference type="RuleBase" id="RU364006"/>
    </source>
</evidence>
<evidence type="ECO:0000313" key="18">
    <source>
        <dbReference type="Proteomes" id="UP000823634"/>
    </source>
</evidence>
<evidence type="ECO:0000256" key="7">
    <source>
        <dbReference type="ARBA" id="ARBA00022801"/>
    </source>
</evidence>
<dbReference type="InterPro" id="IPR016192">
    <property type="entry name" value="APOBEC/CMP_deaminase_Zn-bd"/>
</dbReference>
<dbReference type="CDD" id="cd01283">
    <property type="entry name" value="cytidine_deaminase"/>
    <property type="match status" value="1"/>
</dbReference>
<dbReference type="NCBIfam" id="TIGR01354">
    <property type="entry name" value="cyt_deam_tetra"/>
    <property type="match status" value="1"/>
</dbReference>